<keyword evidence="1" id="KW-1133">Transmembrane helix</keyword>
<feature type="transmembrane region" description="Helical" evidence="1">
    <location>
        <begin position="127"/>
        <end position="147"/>
    </location>
</feature>
<evidence type="ECO:0000313" key="2">
    <source>
        <dbReference type="EMBL" id="WKN38871.1"/>
    </source>
</evidence>
<reference evidence="2" key="1">
    <citation type="journal article" date="2023" name="Comput. Struct. Biotechnol. J.">
        <title>Discovery of a novel marine Bacteroidetes with a rich repertoire of carbohydrate-active enzymes.</title>
        <authorList>
            <person name="Chen B."/>
            <person name="Liu G."/>
            <person name="Chen Q."/>
            <person name="Wang H."/>
            <person name="Liu L."/>
            <person name="Tang K."/>
        </authorList>
    </citation>
    <scope>NUCLEOTIDE SEQUENCE</scope>
    <source>
        <strain evidence="2">TK19036</strain>
    </source>
</reference>
<feature type="transmembrane region" description="Helical" evidence="1">
    <location>
        <begin position="53"/>
        <end position="71"/>
    </location>
</feature>
<dbReference type="EMBL" id="CP120682">
    <property type="protein sequence ID" value="WKN38871.1"/>
    <property type="molecule type" value="Genomic_DNA"/>
</dbReference>
<keyword evidence="1" id="KW-0472">Membrane</keyword>
<proteinExistence type="predicted"/>
<reference evidence="2" key="2">
    <citation type="journal article" date="2024" name="Antonie Van Leeuwenhoek">
        <title>Roseihalotalea indica gen. nov., sp. nov., a halophilic Bacteroidetes from mesopelagic Southwest Indian Ocean with higher carbohydrate metabolic potential.</title>
        <authorList>
            <person name="Chen B."/>
            <person name="Zhang M."/>
            <person name="Lin D."/>
            <person name="Ye J."/>
            <person name="Tang K."/>
        </authorList>
    </citation>
    <scope>NUCLEOTIDE SEQUENCE</scope>
    <source>
        <strain evidence="2">TK19036</strain>
    </source>
</reference>
<feature type="transmembrane region" description="Helical" evidence="1">
    <location>
        <begin position="12"/>
        <end position="33"/>
    </location>
</feature>
<accession>A0AA49GRX6</accession>
<gene>
    <name evidence="2" type="ORF">K4G66_09165</name>
</gene>
<feature type="transmembrane region" description="Helical" evidence="1">
    <location>
        <begin position="83"/>
        <end position="107"/>
    </location>
</feature>
<keyword evidence="1" id="KW-0812">Transmembrane</keyword>
<sequence>MRISKKTIIRELLWMSGLLLVSLSIAWLMVRSWPTDTLDIQLHDTYFIFPADPVYIGLWFWCFMLLIKYMVQGLIALARLHIVSAFVVALILLYGLLVALFGTVISYSYLNDSSEMFYEPLRQVDQFAFTFYSTVSVGLLVIIIIVVQEIINKIRPLSLSNH</sequence>
<name>A0AA49GRX6_9BACT</name>
<protein>
    <submittedName>
        <fullName evidence="2">Uncharacterized protein</fullName>
    </submittedName>
</protein>
<organism evidence="2">
    <name type="scientific">Roseihalotalea indica</name>
    <dbReference type="NCBI Taxonomy" id="2867963"/>
    <lineage>
        <taxon>Bacteria</taxon>
        <taxon>Pseudomonadati</taxon>
        <taxon>Bacteroidota</taxon>
        <taxon>Cytophagia</taxon>
        <taxon>Cytophagales</taxon>
        <taxon>Catalimonadaceae</taxon>
        <taxon>Roseihalotalea</taxon>
    </lineage>
</organism>
<dbReference type="AlphaFoldDB" id="A0AA49GRX6"/>
<evidence type="ECO:0000256" key="1">
    <source>
        <dbReference type="SAM" id="Phobius"/>
    </source>
</evidence>